<dbReference type="CDD" id="cd07067">
    <property type="entry name" value="HP_PGM_like"/>
    <property type="match status" value="1"/>
</dbReference>
<feature type="active site" description="Tele-phosphohistidine intermediate" evidence="3">
    <location>
        <position position="8"/>
    </location>
</feature>
<dbReference type="GO" id="GO:0005737">
    <property type="term" value="C:cytoplasm"/>
    <property type="evidence" value="ECO:0007669"/>
    <property type="project" value="TreeGrafter"/>
</dbReference>
<dbReference type="PANTHER" id="PTHR48100">
    <property type="entry name" value="BROAD-SPECIFICITY PHOSPHATASE YOR283W-RELATED"/>
    <property type="match status" value="1"/>
</dbReference>
<reference evidence="5 6" key="1">
    <citation type="journal article" date="2015" name="Nature">
        <title>rRNA introns, odd ribosomes, and small enigmatic genomes across a large radiation of phyla.</title>
        <authorList>
            <person name="Brown C.T."/>
            <person name="Hug L.A."/>
            <person name="Thomas B.C."/>
            <person name="Sharon I."/>
            <person name="Castelle C.J."/>
            <person name="Singh A."/>
            <person name="Wilkins M.J."/>
            <person name="Williams K.H."/>
            <person name="Banfield J.F."/>
        </authorList>
    </citation>
    <scope>NUCLEOTIDE SEQUENCE [LARGE SCALE GENOMIC DNA]</scope>
</reference>
<comment type="caution">
    <text evidence="5">The sequence shown here is derived from an EMBL/GenBank/DDBJ whole genome shotgun (WGS) entry which is preliminary data.</text>
</comment>
<dbReference type="Pfam" id="PF00300">
    <property type="entry name" value="His_Phos_1"/>
    <property type="match status" value="1"/>
</dbReference>
<organism evidence="5 6">
    <name type="scientific">Candidatus Woesebacteria bacterium GW2011_GWE1_45_18</name>
    <dbReference type="NCBI Taxonomy" id="1618598"/>
    <lineage>
        <taxon>Bacteria</taxon>
        <taxon>Candidatus Woeseibacteriota</taxon>
    </lineage>
</organism>
<dbReference type="PROSITE" id="PS00175">
    <property type="entry name" value="PG_MUTASE"/>
    <property type="match status" value="1"/>
</dbReference>
<keyword evidence="1" id="KW-0324">Glycolysis</keyword>
<feature type="binding site" evidence="4">
    <location>
        <position position="96"/>
    </location>
    <ligand>
        <name>substrate</name>
    </ligand>
</feature>
<name>A0A0G1PEU4_9BACT</name>
<feature type="binding site" evidence="4">
    <location>
        <begin position="7"/>
        <end position="14"/>
    </location>
    <ligand>
        <name>substrate</name>
    </ligand>
</feature>
<evidence type="ECO:0000256" key="3">
    <source>
        <dbReference type="PIRSR" id="PIRSR613078-1"/>
    </source>
</evidence>
<dbReference type="Gene3D" id="3.40.50.1240">
    <property type="entry name" value="Phosphoglycerate mutase-like"/>
    <property type="match status" value="1"/>
</dbReference>
<sequence>MNVYLVRHGQSQGNLKGQFQHPESPLSTLGKEQAKILAGRLKRVSFDIIYSSPLERARQTSEIISRELGKPVEFWEDIQETRNPNEILSLSSHSSKAKRIKKLIKENFHKEDWRYSDEETFGELSKRGNRVIKHLLRYHKAQNVLCVSHAGMIKMILAKMIFGDTLTPEIFWNFKHHLWAKNTGITVCGYVEEFGWLLETWNDTAHL</sequence>
<evidence type="ECO:0000256" key="4">
    <source>
        <dbReference type="PIRSR" id="PIRSR613078-2"/>
    </source>
</evidence>
<evidence type="ECO:0000256" key="2">
    <source>
        <dbReference type="ARBA" id="ARBA00023235"/>
    </source>
</evidence>
<gene>
    <name evidence="5" type="ORF">UX03_C0007G0013</name>
</gene>
<evidence type="ECO:0000313" key="6">
    <source>
        <dbReference type="Proteomes" id="UP000034086"/>
    </source>
</evidence>
<feature type="active site" description="Proton donor/acceptor" evidence="3">
    <location>
        <position position="86"/>
    </location>
</feature>
<dbReference type="PANTHER" id="PTHR48100:SF1">
    <property type="entry name" value="HISTIDINE PHOSPHATASE FAMILY PROTEIN-RELATED"/>
    <property type="match status" value="1"/>
</dbReference>
<protein>
    <submittedName>
        <fullName evidence="5">Alpha-ribazole phosphatase</fullName>
    </submittedName>
</protein>
<dbReference type="EMBL" id="LCKQ01000007">
    <property type="protein sequence ID" value="KKU03948.1"/>
    <property type="molecule type" value="Genomic_DNA"/>
</dbReference>
<dbReference type="InterPro" id="IPR013078">
    <property type="entry name" value="His_Pase_superF_clade-1"/>
</dbReference>
<dbReference type="AlphaFoldDB" id="A0A0G1PEU4"/>
<dbReference type="InterPro" id="IPR001345">
    <property type="entry name" value="PG/BPGM_mutase_AS"/>
</dbReference>
<dbReference type="InterPro" id="IPR050275">
    <property type="entry name" value="PGM_Phosphatase"/>
</dbReference>
<proteinExistence type="predicted"/>
<evidence type="ECO:0000313" key="5">
    <source>
        <dbReference type="EMBL" id="KKU03948.1"/>
    </source>
</evidence>
<dbReference type="SUPFAM" id="SSF53254">
    <property type="entry name" value="Phosphoglycerate mutase-like"/>
    <property type="match status" value="1"/>
</dbReference>
<dbReference type="Proteomes" id="UP000034086">
    <property type="component" value="Unassembled WGS sequence"/>
</dbReference>
<evidence type="ECO:0000256" key="1">
    <source>
        <dbReference type="ARBA" id="ARBA00023152"/>
    </source>
</evidence>
<keyword evidence="2" id="KW-0413">Isomerase</keyword>
<dbReference type="SMART" id="SM00855">
    <property type="entry name" value="PGAM"/>
    <property type="match status" value="1"/>
</dbReference>
<feature type="binding site" evidence="4">
    <location>
        <position position="56"/>
    </location>
    <ligand>
        <name>substrate</name>
    </ligand>
</feature>
<dbReference type="InterPro" id="IPR029033">
    <property type="entry name" value="His_PPase_superfam"/>
</dbReference>
<accession>A0A0G1PEU4</accession>
<dbReference type="GO" id="GO:0016791">
    <property type="term" value="F:phosphatase activity"/>
    <property type="evidence" value="ECO:0007669"/>
    <property type="project" value="TreeGrafter"/>
</dbReference>